<gene>
    <name evidence="4" type="ORF">COU20_02370</name>
</gene>
<comment type="caution">
    <text evidence="4">The sequence shown here is derived from an EMBL/GenBank/DDBJ whole genome shotgun (WGS) entry which is preliminary data.</text>
</comment>
<dbReference type="PANTHER" id="PTHR34216">
    <property type="match status" value="1"/>
</dbReference>
<dbReference type="InterPro" id="IPR011330">
    <property type="entry name" value="Glyco_hydro/deAcase_b/a-brl"/>
</dbReference>
<dbReference type="InterPro" id="IPR051398">
    <property type="entry name" value="Polysacch_Deacetylase"/>
</dbReference>
<dbReference type="PANTHER" id="PTHR34216:SF3">
    <property type="entry name" value="POLY-BETA-1,6-N-ACETYL-D-GLUCOSAMINE N-DEACETYLASE"/>
    <property type="match status" value="1"/>
</dbReference>
<keyword evidence="2" id="KW-0732">Signal</keyword>
<organism evidence="4 5">
    <name type="scientific">Candidatus Kaiserbacteria bacterium CG10_big_fil_rev_8_21_14_0_10_59_10</name>
    <dbReference type="NCBI Taxonomy" id="1974612"/>
    <lineage>
        <taxon>Bacteria</taxon>
        <taxon>Candidatus Kaiseribacteriota</taxon>
    </lineage>
</organism>
<protein>
    <recommendedName>
        <fullName evidence="3">NodB homology domain-containing protein</fullName>
    </recommendedName>
</protein>
<dbReference type="CDD" id="cd10918">
    <property type="entry name" value="CE4_NodB_like_5s_6s"/>
    <property type="match status" value="1"/>
</dbReference>
<dbReference type="PROSITE" id="PS51677">
    <property type="entry name" value="NODB"/>
    <property type="match status" value="1"/>
</dbReference>
<proteinExistence type="predicted"/>
<dbReference type="Proteomes" id="UP000231379">
    <property type="component" value="Unassembled WGS sequence"/>
</dbReference>
<comment type="subcellular location">
    <subcellularLocation>
        <location evidence="1">Secreted</location>
    </subcellularLocation>
</comment>
<dbReference type="GO" id="GO:0005576">
    <property type="term" value="C:extracellular region"/>
    <property type="evidence" value="ECO:0007669"/>
    <property type="project" value="UniProtKB-SubCell"/>
</dbReference>
<evidence type="ECO:0000313" key="5">
    <source>
        <dbReference type="Proteomes" id="UP000231379"/>
    </source>
</evidence>
<dbReference type="InterPro" id="IPR002509">
    <property type="entry name" value="NODB_dom"/>
</dbReference>
<dbReference type="Pfam" id="PF01522">
    <property type="entry name" value="Polysacc_deac_1"/>
    <property type="match status" value="1"/>
</dbReference>
<reference evidence="5" key="1">
    <citation type="submission" date="2017-09" db="EMBL/GenBank/DDBJ databases">
        <title>Depth-based differentiation of microbial function through sediment-hosted aquifers and enrichment of novel symbionts in the deep terrestrial subsurface.</title>
        <authorList>
            <person name="Probst A.J."/>
            <person name="Ladd B."/>
            <person name="Jarett J.K."/>
            <person name="Geller-Mcgrath D.E."/>
            <person name="Sieber C.M.K."/>
            <person name="Emerson J.B."/>
            <person name="Anantharaman K."/>
            <person name="Thomas B.C."/>
            <person name="Malmstrom R."/>
            <person name="Stieglmeier M."/>
            <person name="Klingl A."/>
            <person name="Woyke T."/>
            <person name="Ryan C.M."/>
            <person name="Banfield J.F."/>
        </authorList>
    </citation>
    <scope>NUCLEOTIDE SEQUENCE [LARGE SCALE GENOMIC DNA]</scope>
</reference>
<evidence type="ECO:0000256" key="1">
    <source>
        <dbReference type="ARBA" id="ARBA00004613"/>
    </source>
</evidence>
<accession>A0A2H0U7R6</accession>
<dbReference type="SUPFAM" id="SSF88713">
    <property type="entry name" value="Glycoside hydrolase/deacetylase"/>
    <property type="match status" value="1"/>
</dbReference>
<evidence type="ECO:0000259" key="3">
    <source>
        <dbReference type="PROSITE" id="PS51677"/>
    </source>
</evidence>
<feature type="domain" description="NodB homology" evidence="3">
    <location>
        <begin position="99"/>
        <end position="275"/>
    </location>
</feature>
<dbReference type="GO" id="GO:0016810">
    <property type="term" value="F:hydrolase activity, acting on carbon-nitrogen (but not peptide) bonds"/>
    <property type="evidence" value="ECO:0007669"/>
    <property type="project" value="InterPro"/>
</dbReference>
<evidence type="ECO:0000313" key="4">
    <source>
        <dbReference type="EMBL" id="PIR82458.1"/>
    </source>
</evidence>
<dbReference type="AlphaFoldDB" id="A0A2H0U7R6"/>
<evidence type="ECO:0000256" key="2">
    <source>
        <dbReference type="ARBA" id="ARBA00022729"/>
    </source>
</evidence>
<sequence length="275" mass="31315">MRSGNAEYEYLAQPLCVADTGTVKLLRKTALVLLAFFARFQRAPRLTVMLYHSVSDEPWQYAVSPVEFERQMKYIAERYDVIPLEQVLKHMGGAPLTRSAVSVTFDDGYRDFLTNALPVLKKFSIPATVFVSLEETARRELGTERELLRRDDAIALQHSLVTLGSHALTHRKLRRLSVDEVREEAIRSRELLCERFGALPSFFAYPKGSHSPAVAQAVKEAGYDAAFTTEPRAVQVGEEPYMVPRIQIDATISFAEFKARLTRAADWYYAMRRYL</sequence>
<dbReference type="EMBL" id="PFBM01000014">
    <property type="protein sequence ID" value="PIR82458.1"/>
    <property type="molecule type" value="Genomic_DNA"/>
</dbReference>
<name>A0A2H0U7R6_9BACT</name>
<dbReference type="GO" id="GO:0005975">
    <property type="term" value="P:carbohydrate metabolic process"/>
    <property type="evidence" value="ECO:0007669"/>
    <property type="project" value="InterPro"/>
</dbReference>
<dbReference type="Gene3D" id="3.20.20.370">
    <property type="entry name" value="Glycoside hydrolase/deacetylase"/>
    <property type="match status" value="1"/>
</dbReference>